<proteinExistence type="predicted"/>
<dbReference type="Gene3D" id="3.30.420.10">
    <property type="entry name" value="Ribonuclease H-like superfamily/Ribonuclease H"/>
    <property type="match status" value="1"/>
</dbReference>
<dbReference type="GO" id="GO:0003676">
    <property type="term" value="F:nucleic acid binding"/>
    <property type="evidence" value="ECO:0007669"/>
    <property type="project" value="InterPro"/>
</dbReference>
<dbReference type="InterPro" id="IPR044730">
    <property type="entry name" value="RNase_H-like_dom_plant"/>
</dbReference>
<dbReference type="EMBL" id="JAHUZN010000004">
    <property type="protein sequence ID" value="KAG8497443.1"/>
    <property type="molecule type" value="Genomic_DNA"/>
</dbReference>
<comment type="caution">
    <text evidence="2">The sequence shown here is derived from an EMBL/GenBank/DDBJ whole genome shotgun (WGS) entry which is preliminary data.</text>
</comment>
<reference evidence="2 3" key="1">
    <citation type="journal article" date="2021" name="bioRxiv">
        <title>The Gossypium anomalum genome as a resource for cotton improvement and evolutionary analysis of hybrid incompatibility.</title>
        <authorList>
            <person name="Grover C.E."/>
            <person name="Yuan D."/>
            <person name="Arick M.A."/>
            <person name="Miller E.R."/>
            <person name="Hu G."/>
            <person name="Peterson D.G."/>
            <person name="Wendel J.F."/>
            <person name="Udall J.A."/>
        </authorList>
    </citation>
    <scope>NUCLEOTIDE SEQUENCE [LARGE SCALE GENOMIC DNA]</scope>
    <source>
        <strain evidence="2">JFW-Udall</strain>
        <tissue evidence="2">Leaf</tissue>
    </source>
</reference>
<dbReference type="AlphaFoldDB" id="A0A8J5Z9N0"/>
<dbReference type="Proteomes" id="UP000701853">
    <property type="component" value="Chromosome 4"/>
</dbReference>
<sequence>MIINNHIPSDFAAEALACFQAVQMGLNLGFLEAVIQGDALIVVKKIYVNNQDGSVISVYIMDSKSLSANYRRCVFVHALRKGNGVAHIIATEGIHKGETTYLLEEVPSLAIDAVEKDRWWTNPPDETLMLDV</sequence>
<dbReference type="InterPro" id="IPR036397">
    <property type="entry name" value="RNaseH_sf"/>
</dbReference>
<accession>A0A8J5Z9N0</accession>
<protein>
    <recommendedName>
        <fullName evidence="1">RNase H type-1 domain-containing protein</fullName>
    </recommendedName>
</protein>
<dbReference type="CDD" id="cd06222">
    <property type="entry name" value="RNase_H_like"/>
    <property type="match status" value="1"/>
</dbReference>
<dbReference type="InterPro" id="IPR002156">
    <property type="entry name" value="RNaseH_domain"/>
</dbReference>
<dbReference type="GO" id="GO:0004523">
    <property type="term" value="F:RNA-DNA hybrid ribonuclease activity"/>
    <property type="evidence" value="ECO:0007669"/>
    <property type="project" value="InterPro"/>
</dbReference>
<evidence type="ECO:0000313" key="3">
    <source>
        <dbReference type="Proteomes" id="UP000701853"/>
    </source>
</evidence>
<dbReference type="PANTHER" id="PTHR47074">
    <property type="entry name" value="BNAC02G40300D PROTEIN"/>
    <property type="match status" value="1"/>
</dbReference>
<dbReference type="PANTHER" id="PTHR47074:SF61">
    <property type="entry name" value="RNASE H TYPE-1 DOMAIN-CONTAINING PROTEIN"/>
    <property type="match status" value="1"/>
</dbReference>
<evidence type="ECO:0000313" key="2">
    <source>
        <dbReference type="EMBL" id="KAG8497443.1"/>
    </source>
</evidence>
<feature type="domain" description="RNase H type-1" evidence="1">
    <location>
        <begin position="9"/>
        <end position="92"/>
    </location>
</feature>
<organism evidence="2 3">
    <name type="scientific">Gossypium anomalum</name>
    <dbReference type="NCBI Taxonomy" id="47600"/>
    <lineage>
        <taxon>Eukaryota</taxon>
        <taxon>Viridiplantae</taxon>
        <taxon>Streptophyta</taxon>
        <taxon>Embryophyta</taxon>
        <taxon>Tracheophyta</taxon>
        <taxon>Spermatophyta</taxon>
        <taxon>Magnoliopsida</taxon>
        <taxon>eudicotyledons</taxon>
        <taxon>Gunneridae</taxon>
        <taxon>Pentapetalae</taxon>
        <taxon>rosids</taxon>
        <taxon>malvids</taxon>
        <taxon>Malvales</taxon>
        <taxon>Malvaceae</taxon>
        <taxon>Malvoideae</taxon>
        <taxon>Gossypium</taxon>
    </lineage>
</organism>
<dbReference type="OrthoDB" id="1002339at2759"/>
<keyword evidence="3" id="KW-1185">Reference proteome</keyword>
<dbReference type="InterPro" id="IPR052929">
    <property type="entry name" value="RNase_H-like_EbsB-rel"/>
</dbReference>
<gene>
    <name evidence="2" type="ORF">CXB51_008729</name>
</gene>
<name>A0A8J5Z9N0_9ROSI</name>
<evidence type="ECO:0000259" key="1">
    <source>
        <dbReference type="Pfam" id="PF13456"/>
    </source>
</evidence>
<dbReference type="Pfam" id="PF13456">
    <property type="entry name" value="RVT_3"/>
    <property type="match status" value="1"/>
</dbReference>